<dbReference type="Proteomes" id="UP000000844">
    <property type="component" value="Chromosome"/>
</dbReference>
<dbReference type="PROSITE" id="PS00622">
    <property type="entry name" value="HTH_LUXR_1"/>
    <property type="match status" value="1"/>
</dbReference>
<feature type="domain" description="HTH luxR-type" evidence="6">
    <location>
        <begin position="150"/>
        <end position="215"/>
    </location>
</feature>
<evidence type="ECO:0000256" key="4">
    <source>
        <dbReference type="ARBA" id="ARBA00023163"/>
    </source>
</evidence>
<evidence type="ECO:0000256" key="1">
    <source>
        <dbReference type="ARBA" id="ARBA00022553"/>
    </source>
</evidence>
<evidence type="ECO:0000256" key="3">
    <source>
        <dbReference type="ARBA" id="ARBA00023125"/>
    </source>
</evidence>
<dbReference type="PROSITE" id="PS50110">
    <property type="entry name" value="RESPONSE_REGULATORY"/>
    <property type="match status" value="1"/>
</dbReference>
<keyword evidence="4" id="KW-0804">Transcription</keyword>
<dbReference type="Pfam" id="PF00196">
    <property type="entry name" value="GerE"/>
    <property type="match status" value="1"/>
</dbReference>
<dbReference type="HOGENOM" id="CLU_000445_90_10_11"/>
<dbReference type="InterPro" id="IPR001789">
    <property type="entry name" value="Sig_transdc_resp-reg_receiver"/>
</dbReference>
<dbReference type="STRING" id="446470.Snas_0541"/>
<accession>D3Q5V6</accession>
<evidence type="ECO:0000256" key="2">
    <source>
        <dbReference type="ARBA" id="ARBA00023015"/>
    </source>
</evidence>
<keyword evidence="3" id="KW-0238">DNA-binding</keyword>
<sequence>MDEPLRLLVVDDQTLVREALAGLLDAEPEFTVVGQAADGSEVPALARDSDPDIVIMDVRMPDVDGVEATARLTRERPQSKVILLTTFDVDAYVYAGLRAGASGFLLKDSHAATLIAAVHTVASGNAVLSPWATSRLVSTFAPLLPEPLATPPRLKALTARERDVLSLTGRGLSNNEIATELGIGYETVKSHLRSVMTKLRLRDRVHAVIVAYETGLLRPSE</sequence>
<dbReference type="PRINTS" id="PR00038">
    <property type="entry name" value="HTHLUXR"/>
</dbReference>
<name>D3Q5V6_STANL</name>
<dbReference type="GO" id="GO:0000160">
    <property type="term" value="P:phosphorelay signal transduction system"/>
    <property type="evidence" value="ECO:0007669"/>
    <property type="project" value="InterPro"/>
</dbReference>
<dbReference type="KEGG" id="sna:Snas_0541"/>
<dbReference type="SMART" id="SM00448">
    <property type="entry name" value="REC"/>
    <property type="match status" value="1"/>
</dbReference>
<dbReference type="SUPFAM" id="SSF52172">
    <property type="entry name" value="CheY-like"/>
    <property type="match status" value="1"/>
</dbReference>
<dbReference type="PROSITE" id="PS50043">
    <property type="entry name" value="HTH_LUXR_2"/>
    <property type="match status" value="1"/>
</dbReference>
<dbReference type="InterPro" id="IPR016032">
    <property type="entry name" value="Sig_transdc_resp-reg_C-effctor"/>
</dbReference>
<reference evidence="8 9" key="1">
    <citation type="journal article" date="2009" name="Stand. Genomic Sci.">
        <title>Complete genome sequence of Stackebrandtia nassauensis type strain (LLR-40K-21).</title>
        <authorList>
            <person name="Munk C."/>
            <person name="Lapidus A."/>
            <person name="Copeland A."/>
            <person name="Jando M."/>
            <person name="Mayilraj S."/>
            <person name="Glavina Del Rio T."/>
            <person name="Nolan M."/>
            <person name="Chen F."/>
            <person name="Lucas S."/>
            <person name="Tice H."/>
            <person name="Cheng J.F."/>
            <person name="Han C."/>
            <person name="Detter J.C."/>
            <person name="Bruce D."/>
            <person name="Goodwin L."/>
            <person name="Chain P."/>
            <person name="Pitluck S."/>
            <person name="Goker M."/>
            <person name="Ovchinikova G."/>
            <person name="Pati A."/>
            <person name="Ivanova N."/>
            <person name="Mavromatis K."/>
            <person name="Chen A."/>
            <person name="Palaniappan K."/>
            <person name="Land M."/>
            <person name="Hauser L."/>
            <person name="Chang Y.J."/>
            <person name="Jeffries C.D."/>
            <person name="Bristow J."/>
            <person name="Eisen J.A."/>
            <person name="Markowitz V."/>
            <person name="Hugenholtz P."/>
            <person name="Kyrpides N.C."/>
            <person name="Klenk H.P."/>
        </authorList>
    </citation>
    <scope>NUCLEOTIDE SEQUENCE [LARGE SCALE GENOMIC DNA]</scope>
    <source>
        <strain evidence="9">DSM 44728 / CIP 108903 / NRRL B-16338 / NBRC 102104 / LLR-40K-21</strain>
    </source>
</reference>
<dbReference type="InterPro" id="IPR011006">
    <property type="entry name" value="CheY-like_superfamily"/>
</dbReference>
<dbReference type="AlphaFoldDB" id="D3Q5V6"/>
<proteinExistence type="predicted"/>
<evidence type="ECO:0000313" key="9">
    <source>
        <dbReference type="Proteomes" id="UP000000844"/>
    </source>
</evidence>
<evidence type="ECO:0000256" key="5">
    <source>
        <dbReference type="PROSITE-ProRule" id="PRU00169"/>
    </source>
</evidence>
<evidence type="ECO:0000313" key="8">
    <source>
        <dbReference type="EMBL" id="ADD40255.1"/>
    </source>
</evidence>
<keyword evidence="2" id="KW-0805">Transcription regulation</keyword>
<dbReference type="eggNOG" id="COG2197">
    <property type="taxonomic scope" value="Bacteria"/>
</dbReference>
<keyword evidence="1 5" id="KW-0597">Phosphoprotein</keyword>
<dbReference type="GO" id="GO:0006355">
    <property type="term" value="P:regulation of DNA-templated transcription"/>
    <property type="evidence" value="ECO:0007669"/>
    <property type="project" value="InterPro"/>
</dbReference>
<keyword evidence="9" id="KW-1185">Reference proteome</keyword>
<dbReference type="InterPro" id="IPR058245">
    <property type="entry name" value="NreC/VraR/RcsB-like_REC"/>
</dbReference>
<dbReference type="EMBL" id="CP001778">
    <property type="protein sequence ID" value="ADD40255.1"/>
    <property type="molecule type" value="Genomic_DNA"/>
</dbReference>
<dbReference type="InterPro" id="IPR000792">
    <property type="entry name" value="Tscrpt_reg_LuxR_C"/>
</dbReference>
<dbReference type="SMART" id="SM00421">
    <property type="entry name" value="HTH_LUXR"/>
    <property type="match status" value="1"/>
</dbReference>
<evidence type="ECO:0000259" key="6">
    <source>
        <dbReference type="PROSITE" id="PS50043"/>
    </source>
</evidence>
<evidence type="ECO:0000259" key="7">
    <source>
        <dbReference type="PROSITE" id="PS50110"/>
    </source>
</evidence>
<feature type="domain" description="Response regulatory" evidence="7">
    <location>
        <begin position="6"/>
        <end position="122"/>
    </location>
</feature>
<gene>
    <name evidence="8" type="ordered locus">Snas_0541</name>
</gene>
<dbReference type="CDD" id="cd17535">
    <property type="entry name" value="REC_NarL-like"/>
    <property type="match status" value="1"/>
</dbReference>
<dbReference type="RefSeq" id="WP_013015826.1">
    <property type="nucleotide sequence ID" value="NC_013947.1"/>
</dbReference>
<dbReference type="Pfam" id="PF00072">
    <property type="entry name" value="Response_reg"/>
    <property type="match status" value="1"/>
</dbReference>
<dbReference type="PANTHER" id="PTHR43214">
    <property type="entry name" value="TWO-COMPONENT RESPONSE REGULATOR"/>
    <property type="match status" value="1"/>
</dbReference>
<dbReference type="OrthoDB" id="9808843at2"/>
<dbReference type="Gene3D" id="3.40.50.2300">
    <property type="match status" value="1"/>
</dbReference>
<dbReference type="GO" id="GO:0003677">
    <property type="term" value="F:DNA binding"/>
    <property type="evidence" value="ECO:0007669"/>
    <property type="project" value="UniProtKB-KW"/>
</dbReference>
<dbReference type="InterPro" id="IPR039420">
    <property type="entry name" value="WalR-like"/>
</dbReference>
<organism evidence="8 9">
    <name type="scientific">Stackebrandtia nassauensis (strain DSM 44728 / CIP 108903 / NRRL B-16338 / NBRC 102104 / LLR-40K-21)</name>
    <dbReference type="NCBI Taxonomy" id="446470"/>
    <lineage>
        <taxon>Bacteria</taxon>
        <taxon>Bacillati</taxon>
        <taxon>Actinomycetota</taxon>
        <taxon>Actinomycetes</taxon>
        <taxon>Glycomycetales</taxon>
        <taxon>Glycomycetaceae</taxon>
        <taxon>Stackebrandtia</taxon>
    </lineage>
</organism>
<dbReference type="CDD" id="cd06170">
    <property type="entry name" value="LuxR_C_like"/>
    <property type="match status" value="1"/>
</dbReference>
<dbReference type="SUPFAM" id="SSF46894">
    <property type="entry name" value="C-terminal effector domain of the bipartite response regulators"/>
    <property type="match status" value="1"/>
</dbReference>
<protein>
    <submittedName>
        <fullName evidence="8">Two component transcriptional regulator, LuxR family</fullName>
    </submittedName>
</protein>
<feature type="modified residue" description="4-aspartylphosphate" evidence="5">
    <location>
        <position position="57"/>
    </location>
</feature>
<dbReference type="PANTHER" id="PTHR43214:SF24">
    <property type="entry name" value="TRANSCRIPTIONAL REGULATORY PROTEIN NARL-RELATED"/>
    <property type="match status" value="1"/>
</dbReference>